<dbReference type="RefSeq" id="WP_110551810.1">
    <property type="nucleotide sequence ID" value="NZ_JACIBU010000001.1"/>
</dbReference>
<dbReference type="PANTHER" id="PTHR43625">
    <property type="entry name" value="AFLATOXIN B1 ALDEHYDE REDUCTASE"/>
    <property type="match status" value="1"/>
</dbReference>
<evidence type="ECO:0000259" key="2">
    <source>
        <dbReference type="Pfam" id="PF00248"/>
    </source>
</evidence>
<sequence length="330" mass="35689">MRTRALGAQGLTVSAEGLGCMGMSSYYGAFDDTENLQTLHRALDLGVTLLDTADVYGPWTNERLLGQVLATRRDEVVLATKFGNELDAEGRRTGAVNGTPEYVRASVDGSLQRLGTDVIDLYYQHRVDPAVPLEETFGALGELVAEGKLRFLGISEASPASIRRAHATHPLSAVQTEWSLFTRDVEDNGVLATVRELGIGFVPYSPLGRGFLSGKIRSVDDFAEDDFRRSSPRFQGENFAKNLEVLDRVVALAEAKGVTPTQLALAWVLAQGEDVVPIPGTRRVANLEENVSALDVELTPADLAAIEEVGPVGITAGERYSPSGMRWLET</sequence>
<dbReference type="GO" id="GO:0016491">
    <property type="term" value="F:oxidoreductase activity"/>
    <property type="evidence" value="ECO:0007669"/>
    <property type="project" value="UniProtKB-KW"/>
</dbReference>
<dbReference type="GO" id="GO:0005737">
    <property type="term" value="C:cytoplasm"/>
    <property type="evidence" value="ECO:0007669"/>
    <property type="project" value="TreeGrafter"/>
</dbReference>
<feature type="domain" description="NADP-dependent oxidoreductase" evidence="2">
    <location>
        <begin position="17"/>
        <end position="309"/>
    </location>
</feature>
<dbReference type="CDD" id="cd19076">
    <property type="entry name" value="AKR_AKR13A_13D"/>
    <property type="match status" value="1"/>
</dbReference>
<evidence type="ECO:0000313" key="4">
    <source>
        <dbReference type="EMBL" id="PZA21852.1"/>
    </source>
</evidence>
<dbReference type="OrthoDB" id="9768793at2"/>
<evidence type="ECO:0000313" key="6">
    <source>
        <dbReference type="Proteomes" id="UP000580718"/>
    </source>
</evidence>
<name>A0A323VAG0_9ACTN</name>
<dbReference type="AlphaFoldDB" id="A0A323VAG0"/>
<keyword evidence="1" id="KW-0560">Oxidoreductase</keyword>
<comment type="caution">
    <text evidence="4">The sequence shown here is derived from an EMBL/GenBank/DDBJ whole genome shotgun (WGS) entry which is preliminary data.</text>
</comment>
<dbReference type="PANTHER" id="PTHR43625:SF40">
    <property type="entry name" value="ALDO-KETO REDUCTASE YAKC [NADP(+)]"/>
    <property type="match status" value="1"/>
</dbReference>
<protein>
    <submittedName>
        <fullName evidence="4">Aldo/keto reductase</fullName>
    </submittedName>
    <submittedName>
        <fullName evidence="3">Aryl-alcohol dehydrogenase-like predicted oxidoreductase</fullName>
    </submittedName>
</protein>
<dbReference type="InterPro" id="IPR036812">
    <property type="entry name" value="NAD(P)_OxRdtase_dom_sf"/>
</dbReference>
<evidence type="ECO:0000313" key="3">
    <source>
        <dbReference type="EMBL" id="MBB3677521.1"/>
    </source>
</evidence>
<evidence type="ECO:0000256" key="1">
    <source>
        <dbReference type="ARBA" id="ARBA00023002"/>
    </source>
</evidence>
<gene>
    <name evidence="4" type="ORF">DMO24_08120</name>
    <name evidence="3" type="ORF">FHX36_003256</name>
</gene>
<dbReference type="Gene3D" id="3.20.20.100">
    <property type="entry name" value="NADP-dependent oxidoreductase domain"/>
    <property type="match status" value="1"/>
</dbReference>
<organism evidence="4 5">
    <name type="scientific">Modestobacter versicolor</name>
    <dbReference type="NCBI Taxonomy" id="429133"/>
    <lineage>
        <taxon>Bacteria</taxon>
        <taxon>Bacillati</taxon>
        <taxon>Actinomycetota</taxon>
        <taxon>Actinomycetes</taxon>
        <taxon>Geodermatophilales</taxon>
        <taxon>Geodermatophilaceae</taxon>
        <taxon>Modestobacter</taxon>
    </lineage>
</organism>
<reference evidence="4 5" key="1">
    <citation type="submission" date="2018-06" db="EMBL/GenBank/DDBJ databases">
        <title>Draft genome sequence of Modestobacter versicolor CP153-2.</title>
        <authorList>
            <person name="Gundlapally S.R."/>
        </authorList>
    </citation>
    <scope>NUCLEOTIDE SEQUENCE [LARGE SCALE GENOMIC DNA]</scope>
    <source>
        <strain evidence="4 5">CP153-2</strain>
    </source>
</reference>
<dbReference type="Proteomes" id="UP000247602">
    <property type="component" value="Unassembled WGS sequence"/>
</dbReference>
<evidence type="ECO:0000313" key="5">
    <source>
        <dbReference type="Proteomes" id="UP000247602"/>
    </source>
</evidence>
<dbReference type="SUPFAM" id="SSF51430">
    <property type="entry name" value="NAD(P)-linked oxidoreductase"/>
    <property type="match status" value="1"/>
</dbReference>
<dbReference type="Proteomes" id="UP000580718">
    <property type="component" value="Unassembled WGS sequence"/>
</dbReference>
<dbReference type="EMBL" id="QKNV01000062">
    <property type="protein sequence ID" value="PZA21852.1"/>
    <property type="molecule type" value="Genomic_DNA"/>
</dbReference>
<proteinExistence type="predicted"/>
<reference evidence="3 6" key="2">
    <citation type="submission" date="2020-08" db="EMBL/GenBank/DDBJ databases">
        <title>Sequencing the genomes of 1000 actinobacteria strains.</title>
        <authorList>
            <person name="Klenk H.-P."/>
        </authorList>
    </citation>
    <scope>NUCLEOTIDE SEQUENCE [LARGE SCALE GENOMIC DNA]</scope>
    <source>
        <strain evidence="3 6">DSM 16678</strain>
    </source>
</reference>
<dbReference type="Pfam" id="PF00248">
    <property type="entry name" value="Aldo_ket_red"/>
    <property type="match status" value="1"/>
</dbReference>
<keyword evidence="5" id="KW-1185">Reference proteome</keyword>
<dbReference type="EMBL" id="JACIBU010000001">
    <property type="protein sequence ID" value="MBB3677521.1"/>
    <property type="molecule type" value="Genomic_DNA"/>
</dbReference>
<dbReference type="InterPro" id="IPR050791">
    <property type="entry name" value="Aldo-Keto_reductase"/>
</dbReference>
<accession>A0A323VAG0</accession>
<dbReference type="InterPro" id="IPR023210">
    <property type="entry name" value="NADP_OxRdtase_dom"/>
</dbReference>